<evidence type="ECO:0000256" key="3">
    <source>
        <dbReference type="SAM" id="Phobius"/>
    </source>
</evidence>
<feature type="transmembrane region" description="Helical" evidence="3">
    <location>
        <begin position="198"/>
        <end position="217"/>
    </location>
</feature>
<feature type="signal peptide" evidence="4">
    <location>
        <begin position="1"/>
        <end position="20"/>
    </location>
</feature>
<evidence type="ECO:0000259" key="5">
    <source>
        <dbReference type="Pfam" id="PF00021"/>
    </source>
</evidence>
<dbReference type="Pfam" id="PF00021">
    <property type="entry name" value="UPAR_LY6"/>
    <property type="match status" value="2"/>
</dbReference>
<evidence type="ECO:0000256" key="4">
    <source>
        <dbReference type="SAM" id="SignalP"/>
    </source>
</evidence>
<dbReference type="EMBL" id="OW240921">
    <property type="protein sequence ID" value="CAH2318618.1"/>
    <property type="molecule type" value="Genomic_DNA"/>
</dbReference>
<protein>
    <recommendedName>
        <fullName evidence="5">UPAR/Ly6 domain-containing protein</fullName>
    </recommendedName>
</protein>
<feature type="chain" id="PRO_5042053675" description="UPAR/Ly6 domain-containing protein" evidence="4">
    <location>
        <begin position="21"/>
        <end position="220"/>
    </location>
</feature>
<dbReference type="GO" id="GO:0005576">
    <property type="term" value="C:extracellular region"/>
    <property type="evidence" value="ECO:0007669"/>
    <property type="project" value="UniProtKB-SubCell"/>
</dbReference>
<evidence type="ECO:0000256" key="1">
    <source>
        <dbReference type="ARBA" id="ARBA00004613"/>
    </source>
</evidence>
<comment type="subcellular location">
    <subcellularLocation>
        <location evidence="1">Secreted</location>
    </subcellularLocation>
</comment>
<keyword evidence="3" id="KW-1133">Transmembrane helix</keyword>
<dbReference type="InterPro" id="IPR016054">
    <property type="entry name" value="LY6_UPA_recep-like"/>
</dbReference>
<dbReference type="AlphaFoldDB" id="A0AAD1WR05"/>
<dbReference type="Proteomes" id="UP001295444">
    <property type="component" value="Chromosome 10"/>
</dbReference>
<keyword evidence="3" id="KW-0812">Transmembrane</keyword>
<evidence type="ECO:0000313" key="7">
    <source>
        <dbReference type="Proteomes" id="UP001295444"/>
    </source>
</evidence>
<dbReference type="PANTHER" id="PTHR20914">
    <property type="entry name" value="LY6/PLAUR DOMAIN-CONTAINING PROTEIN 8"/>
    <property type="match status" value="1"/>
</dbReference>
<dbReference type="PANTHER" id="PTHR20914:SF35">
    <property type="entry name" value="PHOSPHOLIPASE A2 INHIBITOR 25 KDA SUBUNIT ISOFORM X1"/>
    <property type="match status" value="1"/>
</dbReference>
<sequence>MNTLIGILGVLSVLVSTGDSLSCIKCLGSSKETCIGSSVTCPSDNLCANGYSLTNAAGTLTPVFNRDCGPRNQCNLTGSVTFNIGVVRVATTCCSTDNCDPGIPTLPSNNIQQNGLTCRTCYSGNSLSCYTSETIQCKGVENKCLLMEKQLSGTFFSKEALRGCATDTYCSLLGTQTASYDGLNIDMKVFCTSGTNSVHGGFFLSTTAFLVLLKYLFFLN</sequence>
<accession>A0AAD1WR05</accession>
<keyword evidence="2" id="KW-0964">Secreted</keyword>
<reference evidence="6" key="1">
    <citation type="submission" date="2022-03" db="EMBL/GenBank/DDBJ databases">
        <authorList>
            <person name="Alioto T."/>
            <person name="Alioto T."/>
            <person name="Gomez Garrido J."/>
        </authorList>
    </citation>
    <scope>NUCLEOTIDE SEQUENCE</scope>
</reference>
<dbReference type="InterPro" id="IPR050918">
    <property type="entry name" value="CNF-like_PLA2_Inhibitor"/>
</dbReference>
<feature type="domain" description="UPAR/Ly6" evidence="5">
    <location>
        <begin position="114"/>
        <end position="192"/>
    </location>
</feature>
<feature type="domain" description="UPAR/Ly6" evidence="5">
    <location>
        <begin position="20"/>
        <end position="100"/>
    </location>
</feature>
<gene>
    <name evidence="6" type="ORF">PECUL_23A003939</name>
</gene>
<keyword evidence="7" id="KW-1185">Reference proteome</keyword>
<dbReference type="InterPro" id="IPR045860">
    <property type="entry name" value="Snake_toxin-like_sf"/>
</dbReference>
<keyword evidence="3" id="KW-0472">Membrane</keyword>
<evidence type="ECO:0000256" key="2">
    <source>
        <dbReference type="ARBA" id="ARBA00022525"/>
    </source>
</evidence>
<dbReference type="SUPFAM" id="SSF57302">
    <property type="entry name" value="Snake toxin-like"/>
    <property type="match status" value="2"/>
</dbReference>
<dbReference type="Gene3D" id="2.10.60.10">
    <property type="entry name" value="CD59"/>
    <property type="match status" value="2"/>
</dbReference>
<name>A0AAD1WR05_PELCU</name>
<proteinExistence type="predicted"/>
<organism evidence="6 7">
    <name type="scientific">Pelobates cultripes</name>
    <name type="common">Western spadefoot toad</name>
    <dbReference type="NCBI Taxonomy" id="61616"/>
    <lineage>
        <taxon>Eukaryota</taxon>
        <taxon>Metazoa</taxon>
        <taxon>Chordata</taxon>
        <taxon>Craniata</taxon>
        <taxon>Vertebrata</taxon>
        <taxon>Euteleostomi</taxon>
        <taxon>Amphibia</taxon>
        <taxon>Batrachia</taxon>
        <taxon>Anura</taxon>
        <taxon>Pelobatoidea</taxon>
        <taxon>Pelobatidae</taxon>
        <taxon>Pelobates</taxon>
    </lineage>
</organism>
<keyword evidence="4" id="KW-0732">Signal</keyword>
<evidence type="ECO:0000313" key="6">
    <source>
        <dbReference type="EMBL" id="CAH2318618.1"/>
    </source>
</evidence>
<dbReference type="CDD" id="cd23572">
    <property type="entry name" value="TFP_LU_ECD_PINLYP_rpt2"/>
    <property type="match status" value="1"/>
</dbReference>